<keyword evidence="1" id="KW-1133">Transmembrane helix</keyword>
<dbReference type="InterPro" id="IPR054518">
    <property type="entry name" value="ABHD16_N"/>
</dbReference>
<name>A0A8K0P4L9_LADFU</name>
<dbReference type="Pfam" id="PF22990">
    <property type="entry name" value="ABHD16_N"/>
    <property type="match status" value="1"/>
</dbReference>
<evidence type="ECO:0000259" key="2">
    <source>
        <dbReference type="Pfam" id="PF22990"/>
    </source>
</evidence>
<reference evidence="3" key="2">
    <citation type="submission" date="2017-10" db="EMBL/GenBank/DDBJ databases">
        <title>Ladona fulva Genome sequencing and assembly.</title>
        <authorList>
            <person name="Murali S."/>
            <person name="Richards S."/>
            <person name="Bandaranaike D."/>
            <person name="Bellair M."/>
            <person name="Blankenburg K."/>
            <person name="Chao H."/>
            <person name="Dinh H."/>
            <person name="Doddapaneni H."/>
            <person name="Dugan-Rocha S."/>
            <person name="Elkadiri S."/>
            <person name="Gnanaolivu R."/>
            <person name="Hernandez B."/>
            <person name="Skinner E."/>
            <person name="Javaid M."/>
            <person name="Lee S."/>
            <person name="Li M."/>
            <person name="Ming W."/>
            <person name="Munidasa M."/>
            <person name="Muniz J."/>
            <person name="Nguyen L."/>
            <person name="Hughes D."/>
            <person name="Osuji N."/>
            <person name="Pu L.-L."/>
            <person name="Puazo M."/>
            <person name="Qu C."/>
            <person name="Quiroz J."/>
            <person name="Raj R."/>
            <person name="Weissenberger G."/>
            <person name="Xin Y."/>
            <person name="Zou X."/>
            <person name="Han Y."/>
            <person name="Worley K."/>
            <person name="Muzny D."/>
            <person name="Gibbs R."/>
        </authorList>
    </citation>
    <scope>NUCLEOTIDE SEQUENCE</scope>
    <source>
        <strain evidence="3">Sampled in the wild</strain>
    </source>
</reference>
<keyword evidence="1" id="KW-0472">Membrane</keyword>
<dbReference type="AlphaFoldDB" id="A0A8K0P4L9"/>
<dbReference type="Proteomes" id="UP000792457">
    <property type="component" value="Unassembled WGS sequence"/>
</dbReference>
<sequence length="469" mass="53711">MASIRLLWQCMFSPKLYRIYGDSRIQGINYEPSHLEKWGDRVMDSISMMWGVGLYTSPFIAAFLYRRGYLLLDGAVSMIKVLTGVGVIIAASYCMRGFARSQNTMYITFLSALQAAKKDLNKDTKKALAKYDFDFSAWPVDFKWSDIRSEETLHRLYVEHQQSHSTFDWIVSLPLQLISYAVAHTFGIKLAYPGSSSILHFFLFNALLQGRSKLVEENSGMRNKLRSRDGNDIDTMFVDQRGKHLHGNTLVVCCEGNAGFYEIGIMVTPIEAGYSILDATFDDVLPLALPIMPKSWGPLVRRTIREYINLNIYEQLSKYPGPVSLVRRTEDEIICTDKADPSTNRGNHLLLKLLKYRYPKVLDDVSIPVVHEWLSAESEHYSTLWTKYKVDEDLCTATLISYVNDHSNSYPMLIGEDFDAEMKISLSLFLAHKYMTNFKSTHCTPLPPNLFRLPWEVLPDLEYLKVDMS</sequence>
<protein>
    <recommendedName>
        <fullName evidence="2">Phosphatidylserine Lipase ABHD16 N-terminal domain-containing protein</fullName>
    </recommendedName>
</protein>
<dbReference type="EMBL" id="KZ308595">
    <property type="protein sequence ID" value="KAG8232143.1"/>
    <property type="molecule type" value="Genomic_DNA"/>
</dbReference>
<evidence type="ECO:0000256" key="1">
    <source>
        <dbReference type="SAM" id="Phobius"/>
    </source>
</evidence>
<evidence type="ECO:0000313" key="3">
    <source>
        <dbReference type="EMBL" id="KAG8232143.1"/>
    </source>
</evidence>
<comment type="caution">
    <text evidence="3">The sequence shown here is derived from an EMBL/GenBank/DDBJ whole genome shotgun (WGS) entry which is preliminary data.</text>
</comment>
<feature type="transmembrane region" description="Helical" evidence="1">
    <location>
        <begin position="46"/>
        <end position="65"/>
    </location>
</feature>
<feature type="domain" description="Phosphatidylserine Lipase ABHD16 N-terminal" evidence="2">
    <location>
        <begin position="6"/>
        <end position="134"/>
    </location>
</feature>
<keyword evidence="1" id="KW-0812">Transmembrane</keyword>
<keyword evidence="4" id="KW-1185">Reference proteome</keyword>
<gene>
    <name evidence="3" type="ORF">J437_LFUL012153</name>
</gene>
<accession>A0A8K0P4L9</accession>
<reference evidence="3" key="1">
    <citation type="submission" date="2013-04" db="EMBL/GenBank/DDBJ databases">
        <authorList>
            <person name="Qu J."/>
            <person name="Murali S.C."/>
            <person name="Bandaranaike D."/>
            <person name="Bellair M."/>
            <person name="Blankenburg K."/>
            <person name="Chao H."/>
            <person name="Dinh H."/>
            <person name="Doddapaneni H."/>
            <person name="Downs B."/>
            <person name="Dugan-Rocha S."/>
            <person name="Elkadiri S."/>
            <person name="Gnanaolivu R.D."/>
            <person name="Hernandez B."/>
            <person name="Javaid M."/>
            <person name="Jayaseelan J.C."/>
            <person name="Lee S."/>
            <person name="Li M."/>
            <person name="Ming W."/>
            <person name="Munidasa M."/>
            <person name="Muniz J."/>
            <person name="Nguyen L."/>
            <person name="Ongeri F."/>
            <person name="Osuji N."/>
            <person name="Pu L.-L."/>
            <person name="Puazo M."/>
            <person name="Qu C."/>
            <person name="Quiroz J."/>
            <person name="Raj R."/>
            <person name="Weissenberger G."/>
            <person name="Xin Y."/>
            <person name="Zou X."/>
            <person name="Han Y."/>
            <person name="Richards S."/>
            <person name="Worley K."/>
            <person name="Muzny D."/>
            <person name="Gibbs R."/>
        </authorList>
    </citation>
    <scope>NUCLEOTIDE SEQUENCE</scope>
    <source>
        <strain evidence="3">Sampled in the wild</strain>
    </source>
</reference>
<organism evidence="3 4">
    <name type="scientific">Ladona fulva</name>
    <name type="common">Scarce chaser dragonfly</name>
    <name type="synonym">Libellula fulva</name>
    <dbReference type="NCBI Taxonomy" id="123851"/>
    <lineage>
        <taxon>Eukaryota</taxon>
        <taxon>Metazoa</taxon>
        <taxon>Ecdysozoa</taxon>
        <taxon>Arthropoda</taxon>
        <taxon>Hexapoda</taxon>
        <taxon>Insecta</taxon>
        <taxon>Pterygota</taxon>
        <taxon>Palaeoptera</taxon>
        <taxon>Odonata</taxon>
        <taxon>Epiprocta</taxon>
        <taxon>Anisoptera</taxon>
        <taxon>Libelluloidea</taxon>
        <taxon>Libellulidae</taxon>
        <taxon>Ladona</taxon>
    </lineage>
</organism>
<dbReference type="OrthoDB" id="6412627at2759"/>
<feature type="transmembrane region" description="Helical" evidence="1">
    <location>
        <begin position="77"/>
        <end position="95"/>
    </location>
</feature>
<evidence type="ECO:0000313" key="4">
    <source>
        <dbReference type="Proteomes" id="UP000792457"/>
    </source>
</evidence>
<proteinExistence type="predicted"/>